<dbReference type="HOGENOM" id="CLU_026337_3_1_1"/>
<evidence type="ECO:0000256" key="7">
    <source>
        <dbReference type="ARBA" id="ARBA00023242"/>
    </source>
</evidence>
<evidence type="ECO:0000256" key="5">
    <source>
        <dbReference type="ARBA" id="ARBA00022884"/>
    </source>
</evidence>
<dbReference type="PANTHER" id="PTHR13904">
    <property type="entry name" value="PRE-MRNA SPLICING FACTOR PRP31"/>
    <property type="match status" value="1"/>
</dbReference>
<dbReference type="InterPro" id="IPR019175">
    <property type="entry name" value="Prp31_C"/>
</dbReference>
<dbReference type="STRING" id="559304.G8YP81"/>
<dbReference type="GO" id="GO:0005687">
    <property type="term" value="C:U4 snRNP"/>
    <property type="evidence" value="ECO:0007669"/>
    <property type="project" value="TreeGrafter"/>
</dbReference>
<dbReference type="SUPFAM" id="SSF89124">
    <property type="entry name" value="Nop domain"/>
    <property type="match status" value="1"/>
</dbReference>
<keyword evidence="6" id="KW-0508">mRNA splicing</keyword>
<name>G8YP81_PICSO</name>
<dbReference type="GO" id="GO:0046540">
    <property type="term" value="C:U4/U6 x U5 tri-snRNP complex"/>
    <property type="evidence" value="ECO:0007669"/>
    <property type="project" value="InterPro"/>
</dbReference>
<dbReference type="OrthoDB" id="4771285at2759"/>
<dbReference type="OMA" id="YSEVECA"/>
<evidence type="ECO:0000256" key="8">
    <source>
        <dbReference type="ARBA" id="ARBA00023274"/>
    </source>
</evidence>
<dbReference type="Pfam" id="PF09785">
    <property type="entry name" value="Prp31_C"/>
    <property type="match status" value="1"/>
</dbReference>
<keyword evidence="12" id="KW-1185">Reference proteome</keyword>
<dbReference type="eggNOG" id="KOG2574">
    <property type="taxonomic scope" value="Eukaryota"/>
</dbReference>
<dbReference type="SMART" id="SM00931">
    <property type="entry name" value="NOSIC"/>
    <property type="match status" value="1"/>
</dbReference>
<dbReference type="FunCoup" id="G8YP81">
    <property type="interactions" value="2005"/>
</dbReference>
<dbReference type="PANTHER" id="PTHR13904:SF0">
    <property type="entry name" value="U4_U6 SMALL NUCLEAR RIBONUCLEOPROTEIN PRP31"/>
    <property type="match status" value="1"/>
</dbReference>
<dbReference type="Gene3D" id="1.10.287.4070">
    <property type="match status" value="1"/>
</dbReference>
<reference evidence="11 12" key="1">
    <citation type="journal article" date="2012" name="G3 (Bethesda)">
        <title>Pichia sorbitophila, an interspecies yeast hybrid reveals early steps of genome resolution following polyploidization.</title>
        <authorList>
            <person name="Leh Louis V."/>
            <person name="Despons L."/>
            <person name="Friedrich A."/>
            <person name="Martin T."/>
            <person name="Durrens P."/>
            <person name="Casaregola S."/>
            <person name="Neuveglise C."/>
            <person name="Fairhead C."/>
            <person name="Marck C."/>
            <person name="Cruz J.A."/>
            <person name="Straub M.L."/>
            <person name="Kugler V."/>
            <person name="Sacerdot C."/>
            <person name="Uzunov Z."/>
            <person name="Thierry A."/>
            <person name="Weiss S."/>
            <person name="Bleykasten C."/>
            <person name="De Montigny J."/>
            <person name="Jacques N."/>
            <person name="Jung P."/>
            <person name="Lemaire M."/>
            <person name="Mallet S."/>
            <person name="Morel G."/>
            <person name="Richard G.F."/>
            <person name="Sarkar A."/>
            <person name="Savel G."/>
            <person name="Schacherer J."/>
            <person name="Seret M.L."/>
            <person name="Talla E."/>
            <person name="Samson G."/>
            <person name="Jubin C."/>
            <person name="Poulain J."/>
            <person name="Vacherie B."/>
            <person name="Barbe V."/>
            <person name="Pelletier E."/>
            <person name="Sherman D.J."/>
            <person name="Westhof E."/>
            <person name="Weissenbach J."/>
            <person name="Baret P.V."/>
            <person name="Wincker P."/>
            <person name="Gaillardin C."/>
            <person name="Dujon B."/>
            <person name="Souciet J.L."/>
        </authorList>
    </citation>
    <scope>NUCLEOTIDE SEQUENCE [LARGE SCALE GENOMIC DNA]</scope>
    <source>
        <strain evidence="12">ATCC MYA-4447 / BCRC 22081 / CBS 7064 / NBRC 10061 / NRRL Y-12695</strain>
    </source>
</reference>
<evidence type="ECO:0000256" key="3">
    <source>
        <dbReference type="ARBA" id="ARBA00022664"/>
    </source>
</evidence>
<keyword evidence="8" id="KW-0687">Ribonucleoprotein</keyword>
<feature type="domain" description="Nop" evidence="10">
    <location>
        <begin position="254"/>
        <end position="371"/>
    </location>
</feature>
<dbReference type="AlphaFoldDB" id="G8YP81"/>
<dbReference type="InterPro" id="IPR002687">
    <property type="entry name" value="Nop_dom"/>
</dbReference>
<keyword evidence="4" id="KW-0747">Spliceosome</keyword>
<gene>
    <name evidence="11" type="primary">Piso0_001837</name>
    <name evidence="11" type="ORF">GNLVRS01_PISO0E13754g</name>
</gene>
<feature type="region of interest" description="Disordered" evidence="9">
    <location>
        <begin position="1"/>
        <end position="48"/>
    </location>
</feature>
<dbReference type="InParanoid" id="G8YP81"/>
<dbReference type="PROSITE" id="PS51358">
    <property type="entry name" value="NOP"/>
    <property type="match status" value="1"/>
</dbReference>
<evidence type="ECO:0000256" key="4">
    <source>
        <dbReference type="ARBA" id="ARBA00022728"/>
    </source>
</evidence>
<dbReference type="InterPro" id="IPR036070">
    <property type="entry name" value="Nop_dom_sf"/>
</dbReference>
<feature type="region of interest" description="Disordered" evidence="9">
    <location>
        <begin position="488"/>
        <end position="528"/>
    </location>
</feature>
<dbReference type="Gene3D" id="1.10.246.90">
    <property type="entry name" value="Nop domain"/>
    <property type="match status" value="1"/>
</dbReference>
<evidence type="ECO:0000256" key="1">
    <source>
        <dbReference type="ARBA" id="ARBA00004123"/>
    </source>
</evidence>
<evidence type="ECO:0000256" key="6">
    <source>
        <dbReference type="ARBA" id="ARBA00023187"/>
    </source>
</evidence>
<dbReference type="EMBL" id="FO082055">
    <property type="protein sequence ID" value="CCE79749.1"/>
    <property type="molecule type" value="Genomic_DNA"/>
</dbReference>
<dbReference type="GO" id="GO:0000244">
    <property type="term" value="P:spliceosomal tri-snRNP complex assembly"/>
    <property type="evidence" value="ECO:0007669"/>
    <property type="project" value="InterPro"/>
</dbReference>
<dbReference type="GO" id="GO:0071011">
    <property type="term" value="C:precatalytic spliceosome"/>
    <property type="evidence" value="ECO:0007669"/>
    <property type="project" value="TreeGrafter"/>
</dbReference>
<proteinExistence type="inferred from homology"/>
<evidence type="ECO:0000259" key="10">
    <source>
        <dbReference type="PROSITE" id="PS51358"/>
    </source>
</evidence>
<keyword evidence="3" id="KW-0507">mRNA processing</keyword>
<feature type="compositionally biased region" description="Polar residues" evidence="9">
    <location>
        <begin position="488"/>
        <end position="499"/>
    </location>
</feature>
<dbReference type="InterPro" id="IPR027105">
    <property type="entry name" value="Prp31"/>
</dbReference>
<dbReference type="InterPro" id="IPR042239">
    <property type="entry name" value="Nop_C"/>
</dbReference>
<keyword evidence="5" id="KW-0694">RNA-binding</keyword>
<dbReference type="Pfam" id="PF01798">
    <property type="entry name" value="Nop"/>
    <property type="match status" value="1"/>
</dbReference>
<dbReference type="InterPro" id="IPR012976">
    <property type="entry name" value="NOSIC"/>
</dbReference>
<feature type="compositionally biased region" description="Basic and acidic residues" evidence="9">
    <location>
        <begin position="19"/>
        <end position="31"/>
    </location>
</feature>
<feature type="region of interest" description="Disordered" evidence="9">
    <location>
        <begin position="372"/>
        <end position="395"/>
    </location>
</feature>
<organism evidence="11 12">
    <name type="scientific">Pichia sorbitophila (strain ATCC MYA-4447 / BCRC 22081 / CBS 7064 / NBRC 10061 / NRRL Y-12695)</name>
    <name type="common">Hybrid yeast</name>
    <dbReference type="NCBI Taxonomy" id="559304"/>
    <lineage>
        <taxon>Eukaryota</taxon>
        <taxon>Fungi</taxon>
        <taxon>Dikarya</taxon>
        <taxon>Ascomycota</taxon>
        <taxon>Saccharomycotina</taxon>
        <taxon>Pichiomycetes</taxon>
        <taxon>Debaryomycetaceae</taxon>
        <taxon>Millerozyma</taxon>
    </lineage>
</organism>
<comment type="subcellular location">
    <subcellularLocation>
        <location evidence="1">Nucleus</location>
    </subcellularLocation>
</comment>
<comment type="similarity">
    <text evidence="2">Belongs to the PRP31 family.</text>
</comment>
<evidence type="ECO:0000256" key="2">
    <source>
        <dbReference type="ARBA" id="ARBA00005572"/>
    </source>
</evidence>
<evidence type="ECO:0000256" key="9">
    <source>
        <dbReference type="SAM" id="MobiDB-lite"/>
    </source>
</evidence>
<protein>
    <submittedName>
        <fullName evidence="11">Piso0_001837 protein</fullName>
    </submittedName>
</protein>
<sequence length="528" mass="59319">MDELEKELLDDFASSSDEESQHDGEKNEFTSDHQVTLPESINKADSGVDSLESRIEKIIKQNAHITVEERLRQISLESVEDITELSKIKPLIEELKGRLDDYSREENRDLLDLLSTADQQFKSKDNSFIFLMNELTQVIQQEISLTHSFIKFHYKVVFPELESLVLNPIDYCRVVLIAKNDLNNIKAHEEVLRVFLSNEKVLVIIMSASQHAKSQFNLSDRDLVFILRACDLLLDINVVLERITNLMTSKLGDLAPNVSSIVGPVVTSQLIIATGSLKNLSSTPSCNIPALGVRDMSSSESTRKETRQTGYLYHSELIRNLPRDVIKQALRIVSGKIVLAARIDLAKSLPTGEIGQKYSREIENKIDKLLAPPERQEDKALPAPIEQKSKKRGGRRFRKMKERFQMSELGKAQNRLEFGKAEETMTNSFGEEVGIGMSRGSGGRLTAKMNSNTMPGMSKAMKNRLQNSAKITSNPLSEDFESIILNGSDNNVKSSNQNEGVLENTKWLGGMSKRKNEEPTVAIKKTKL</sequence>
<dbReference type="GO" id="GO:0003723">
    <property type="term" value="F:RNA binding"/>
    <property type="evidence" value="ECO:0007669"/>
    <property type="project" value="UniProtKB-KW"/>
</dbReference>
<feature type="compositionally biased region" description="Acidic residues" evidence="9">
    <location>
        <begin position="1"/>
        <end position="18"/>
    </location>
</feature>
<evidence type="ECO:0000313" key="12">
    <source>
        <dbReference type="Proteomes" id="UP000005222"/>
    </source>
</evidence>
<dbReference type="Proteomes" id="UP000005222">
    <property type="component" value="Chromosome E"/>
</dbReference>
<accession>G8YP81</accession>
<keyword evidence="7" id="KW-0539">Nucleus</keyword>
<evidence type="ECO:0000313" key="11">
    <source>
        <dbReference type="EMBL" id="CCE79749.1"/>
    </source>
</evidence>